<protein>
    <submittedName>
        <fullName evidence="2">Uncharacterized protein</fullName>
    </submittedName>
</protein>
<dbReference type="Proteomes" id="UP000525078">
    <property type="component" value="Unassembled WGS sequence"/>
</dbReference>
<dbReference type="GO" id="GO:0003677">
    <property type="term" value="F:DNA binding"/>
    <property type="evidence" value="ECO:0007669"/>
    <property type="project" value="InterPro"/>
</dbReference>
<dbReference type="AlphaFoldDB" id="A0A7J6G1S4"/>
<dbReference type="GO" id="GO:0005524">
    <property type="term" value="F:ATP binding"/>
    <property type="evidence" value="ECO:0007669"/>
    <property type="project" value="InterPro"/>
</dbReference>
<proteinExistence type="predicted"/>
<dbReference type="Gene3D" id="1.10.268.10">
    <property type="entry name" value="Topoisomerase, domain 3"/>
    <property type="match status" value="1"/>
</dbReference>
<keyword evidence="1" id="KW-0732">Signal</keyword>
<dbReference type="SUPFAM" id="SSF56719">
    <property type="entry name" value="Type II DNA topoisomerase"/>
    <property type="match status" value="1"/>
</dbReference>
<evidence type="ECO:0000313" key="2">
    <source>
        <dbReference type="EMBL" id="KAF4376941.1"/>
    </source>
</evidence>
<feature type="chain" id="PRO_5029770265" evidence="1">
    <location>
        <begin position="20"/>
        <end position="101"/>
    </location>
</feature>
<accession>A0A7J6G1S4</accession>
<organism evidence="2 3">
    <name type="scientific">Cannabis sativa</name>
    <name type="common">Hemp</name>
    <name type="synonym">Marijuana</name>
    <dbReference type="NCBI Taxonomy" id="3483"/>
    <lineage>
        <taxon>Eukaryota</taxon>
        <taxon>Viridiplantae</taxon>
        <taxon>Streptophyta</taxon>
        <taxon>Embryophyta</taxon>
        <taxon>Tracheophyta</taxon>
        <taxon>Spermatophyta</taxon>
        <taxon>Magnoliopsida</taxon>
        <taxon>eudicotyledons</taxon>
        <taxon>Gunneridae</taxon>
        <taxon>Pentapetalae</taxon>
        <taxon>rosids</taxon>
        <taxon>fabids</taxon>
        <taxon>Rosales</taxon>
        <taxon>Cannabaceae</taxon>
        <taxon>Cannabis</taxon>
    </lineage>
</organism>
<evidence type="ECO:0000313" key="3">
    <source>
        <dbReference type="Proteomes" id="UP000525078"/>
    </source>
</evidence>
<dbReference type="GO" id="GO:0003918">
    <property type="term" value="F:DNA topoisomerase type II (double strand cut, ATP-hydrolyzing) activity"/>
    <property type="evidence" value="ECO:0007669"/>
    <property type="project" value="InterPro"/>
</dbReference>
<reference evidence="2 3" key="1">
    <citation type="journal article" date="2020" name="bioRxiv">
        <title>Sequence and annotation of 42 cannabis genomes reveals extensive copy number variation in cannabinoid synthesis and pathogen resistance genes.</title>
        <authorList>
            <person name="Mckernan K.J."/>
            <person name="Helbert Y."/>
            <person name="Kane L.T."/>
            <person name="Ebling H."/>
            <person name="Zhang L."/>
            <person name="Liu B."/>
            <person name="Eaton Z."/>
            <person name="Mclaughlin S."/>
            <person name="Kingan S."/>
            <person name="Baybayan P."/>
            <person name="Concepcion G."/>
            <person name="Jordan M."/>
            <person name="Riva A."/>
            <person name="Barbazuk W."/>
            <person name="Harkins T."/>
        </authorList>
    </citation>
    <scope>NUCLEOTIDE SEQUENCE [LARGE SCALE GENOMIC DNA]</scope>
    <source>
        <strain evidence="3">cv. Jamaican Lion 4</strain>
        <tissue evidence="2">Leaf</tissue>
    </source>
</reference>
<dbReference type="EMBL" id="JAATIP010000083">
    <property type="protein sequence ID" value="KAF4376941.1"/>
    <property type="molecule type" value="Genomic_DNA"/>
</dbReference>
<dbReference type="InterPro" id="IPR013760">
    <property type="entry name" value="Topo_IIA-like_dom_sf"/>
</dbReference>
<evidence type="ECO:0000256" key="1">
    <source>
        <dbReference type="SAM" id="SignalP"/>
    </source>
</evidence>
<dbReference type="InterPro" id="IPR013757">
    <property type="entry name" value="Topo_IIA_A_a_sf"/>
</dbReference>
<gene>
    <name evidence="2" type="ORF">F8388_022657</name>
</gene>
<feature type="signal peptide" evidence="1">
    <location>
        <begin position="1"/>
        <end position="19"/>
    </location>
</feature>
<comment type="caution">
    <text evidence="2">The sequence shown here is derived from an EMBL/GenBank/DDBJ whole genome shotgun (WGS) entry which is preliminary data.</text>
</comment>
<sequence>MVILSVMSILNCICRNCICSYVSIGAFELENSKTITSIGDLNNAPKETVMYSPTMKYNLFDKQAEAILNINLRRLTLLEMKKFINESESLKEQISKLEELL</sequence>
<name>A0A7J6G1S4_CANSA</name>